<keyword evidence="8" id="KW-1185">Reference proteome</keyword>
<dbReference type="SUPFAM" id="SSF52283">
    <property type="entry name" value="Formate/glycerate dehydrogenase catalytic domain-like"/>
    <property type="match status" value="1"/>
</dbReference>
<dbReference type="OrthoDB" id="34275at2157"/>
<evidence type="ECO:0000259" key="4">
    <source>
        <dbReference type="Pfam" id="PF00389"/>
    </source>
</evidence>
<dbReference type="AlphaFoldDB" id="A0A0N8VKK0"/>
<dbReference type="Proteomes" id="UP000050515">
    <property type="component" value="Unassembled WGS sequence"/>
</dbReference>
<evidence type="ECO:0000256" key="1">
    <source>
        <dbReference type="ARBA" id="ARBA00023002"/>
    </source>
</evidence>
<dbReference type="GO" id="GO:0030267">
    <property type="term" value="F:glyoxylate reductase (NADPH) activity"/>
    <property type="evidence" value="ECO:0007669"/>
    <property type="project" value="TreeGrafter"/>
</dbReference>
<comment type="caution">
    <text evidence="7">The sequence shown here is derived from an EMBL/GenBank/DDBJ whole genome shotgun (WGS) entry which is preliminary data.</text>
</comment>
<dbReference type="PROSITE" id="PS00671">
    <property type="entry name" value="D_2_HYDROXYACID_DH_3"/>
    <property type="match status" value="1"/>
</dbReference>
<keyword evidence="1 3" id="KW-0560">Oxidoreductase</keyword>
<comment type="similarity">
    <text evidence="3">Belongs to the D-isomer specific 2-hydroxyacid dehydrogenase family.</text>
</comment>
<evidence type="ECO:0000313" key="6">
    <source>
        <dbReference type="EMBL" id="KPV47056.1"/>
    </source>
</evidence>
<dbReference type="InterPro" id="IPR050223">
    <property type="entry name" value="D-isomer_2-hydroxyacid_DH"/>
</dbReference>
<feature type="domain" description="D-isomer specific 2-hydroxyacid dehydrogenase catalytic" evidence="4">
    <location>
        <begin position="30"/>
        <end position="310"/>
    </location>
</feature>
<dbReference type="InterPro" id="IPR029753">
    <property type="entry name" value="D-isomer_DH_CS"/>
</dbReference>
<accession>A0A0N8VKK0</accession>
<evidence type="ECO:0000256" key="2">
    <source>
        <dbReference type="ARBA" id="ARBA00023027"/>
    </source>
</evidence>
<evidence type="ECO:0000313" key="7">
    <source>
        <dbReference type="EMBL" id="KQB33940.1"/>
    </source>
</evidence>
<evidence type="ECO:0000313" key="9">
    <source>
        <dbReference type="Proteomes" id="UP000050515"/>
    </source>
</evidence>
<organism evidence="7 8">
    <name type="scientific">Acidiplasma aeolicum</name>
    <dbReference type="NCBI Taxonomy" id="507754"/>
    <lineage>
        <taxon>Archaea</taxon>
        <taxon>Methanobacteriati</taxon>
        <taxon>Thermoplasmatota</taxon>
        <taxon>Thermoplasmata</taxon>
        <taxon>Thermoplasmatales</taxon>
        <taxon>Ferroplasmaceae</taxon>
        <taxon>Acidiplasma</taxon>
    </lineage>
</organism>
<dbReference type="PANTHER" id="PTHR10996:SF283">
    <property type="entry name" value="GLYOXYLATE_HYDROXYPYRUVATE REDUCTASE B"/>
    <property type="match status" value="1"/>
</dbReference>
<gene>
    <name evidence="7" type="ORF">AOG54_06055</name>
    <name evidence="6" type="ORF">SE19_02700</name>
</gene>
<dbReference type="RefSeq" id="WP_054963992.1">
    <property type="nucleotide sequence ID" value="NZ_LJCQ01000143.1"/>
</dbReference>
<dbReference type="Pfam" id="PF00389">
    <property type="entry name" value="2-Hacid_dh"/>
    <property type="match status" value="1"/>
</dbReference>
<reference evidence="7 8" key="2">
    <citation type="submission" date="2015-09" db="EMBL/GenBank/DDBJ databases">
        <title>Heavy metals and arsenic resistance mechanisms in polyextremophilic archaea of the family Ferroplasmaceae.</title>
        <authorList>
            <person name="Bulaev A.G."/>
            <person name="Kanygina A.V."/>
        </authorList>
    </citation>
    <scope>NUCLEOTIDE SEQUENCE [LARGE SCALE GENOMIC DNA]</scope>
    <source>
        <strain evidence="7 8">VT</strain>
    </source>
</reference>
<dbReference type="InterPro" id="IPR006139">
    <property type="entry name" value="D-isomer_2_OHA_DH_cat_dom"/>
</dbReference>
<evidence type="ECO:0000256" key="3">
    <source>
        <dbReference type="RuleBase" id="RU003719"/>
    </source>
</evidence>
<dbReference type="InterPro" id="IPR029752">
    <property type="entry name" value="D-isomer_DH_CS1"/>
</dbReference>
<dbReference type="InterPro" id="IPR036291">
    <property type="entry name" value="NAD(P)-bd_dom_sf"/>
</dbReference>
<dbReference type="FunFam" id="3.40.50.720:FF:000462">
    <property type="entry name" value="Glyoxylate reductase (NADP+)"/>
    <property type="match status" value="1"/>
</dbReference>
<name>A0A0N8VKK0_9ARCH</name>
<dbReference type="GO" id="GO:0051287">
    <property type="term" value="F:NAD binding"/>
    <property type="evidence" value="ECO:0007669"/>
    <property type="project" value="InterPro"/>
</dbReference>
<proteinExistence type="inferred from homology"/>
<sequence length="313" mass="34970">MYNVLVTHDLPGNYIDSINGINIIRRPEGEDANAWLLKNIENADGILITLNEKIDKNLIDLGKKLKVISTYSVGYDHIDVDYALKKGIKIGYTPEVLTETTADLIFGIMLAAARRIVEGDKIVREDKWKSGWNPEFMLGAEVHGATAGILGMGRIGNAILRRARGFNMDVIYYSRHKHDVDAKFMPLDDVLRNSDFLFVCLDYNKDTYHFMDMPKFKKMKKTAFIINGTRGKVINEKDLISALNSGIIAGAALDVFETEPIDNNNPLLKMNNVVLTPHIGSATDNTRKKMAEVAVSNLINGLSGKPLIYEIKK</sequence>
<dbReference type="Pfam" id="PF02826">
    <property type="entry name" value="2-Hacid_dh_C"/>
    <property type="match status" value="1"/>
</dbReference>
<evidence type="ECO:0000313" key="8">
    <source>
        <dbReference type="Proteomes" id="UP000050320"/>
    </source>
</evidence>
<dbReference type="PROSITE" id="PS00065">
    <property type="entry name" value="D_2_HYDROXYACID_DH_1"/>
    <property type="match status" value="1"/>
</dbReference>
<protein>
    <submittedName>
        <fullName evidence="7">2-ketogluconate reductase</fullName>
    </submittedName>
</protein>
<dbReference type="Proteomes" id="UP000050320">
    <property type="component" value="Unassembled WGS sequence"/>
</dbReference>
<dbReference type="InterPro" id="IPR006140">
    <property type="entry name" value="D-isomer_DH_NAD-bd"/>
</dbReference>
<dbReference type="EMBL" id="LJCQ01000143">
    <property type="protein sequence ID" value="KPV47056.1"/>
    <property type="molecule type" value="Genomic_DNA"/>
</dbReference>
<dbReference type="PANTHER" id="PTHR10996">
    <property type="entry name" value="2-HYDROXYACID DEHYDROGENASE-RELATED"/>
    <property type="match status" value="1"/>
</dbReference>
<dbReference type="CDD" id="cd05301">
    <property type="entry name" value="GDH"/>
    <property type="match status" value="1"/>
</dbReference>
<dbReference type="Gene3D" id="3.40.50.720">
    <property type="entry name" value="NAD(P)-binding Rossmann-like Domain"/>
    <property type="match status" value="2"/>
</dbReference>
<dbReference type="EMBL" id="LKBG01000265">
    <property type="protein sequence ID" value="KQB33940.1"/>
    <property type="molecule type" value="Genomic_DNA"/>
</dbReference>
<dbReference type="PATRIC" id="fig|507754.4.peg.1533"/>
<dbReference type="GO" id="GO:0005829">
    <property type="term" value="C:cytosol"/>
    <property type="evidence" value="ECO:0007669"/>
    <property type="project" value="TreeGrafter"/>
</dbReference>
<reference evidence="6 9" key="1">
    <citation type="submission" date="2015-09" db="EMBL/GenBank/DDBJ databases">
        <title>Draft genome sequence of Acidiplasma aeolicum DSM 18409.</title>
        <authorList>
            <person name="Hemp J."/>
        </authorList>
    </citation>
    <scope>NUCLEOTIDE SEQUENCE [LARGE SCALE GENOMIC DNA]</scope>
    <source>
        <strain evidence="6 9">V</strain>
    </source>
</reference>
<feature type="domain" description="D-isomer specific 2-hydroxyacid dehydrogenase NAD-binding" evidence="5">
    <location>
        <begin position="107"/>
        <end position="280"/>
    </location>
</feature>
<dbReference type="GO" id="GO:0016618">
    <property type="term" value="F:hydroxypyruvate reductase [NAD(P)H] activity"/>
    <property type="evidence" value="ECO:0007669"/>
    <property type="project" value="TreeGrafter"/>
</dbReference>
<keyword evidence="2" id="KW-0520">NAD</keyword>
<evidence type="ECO:0000259" key="5">
    <source>
        <dbReference type="Pfam" id="PF02826"/>
    </source>
</evidence>
<dbReference type="SUPFAM" id="SSF51735">
    <property type="entry name" value="NAD(P)-binding Rossmann-fold domains"/>
    <property type="match status" value="1"/>
</dbReference>